<keyword evidence="1" id="KW-0472">Membrane</keyword>
<organism evidence="3 4">
    <name type="scientific">Methylobacterium thuringiense</name>
    <dbReference type="NCBI Taxonomy" id="1003091"/>
    <lineage>
        <taxon>Bacteria</taxon>
        <taxon>Pseudomonadati</taxon>
        <taxon>Pseudomonadota</taxon>
        <taxon>Alphaproteobacteria</taxon>
        <taxon>Hyphomicrobiales</taxon>
        <taxon>Methylobacteriaceae</taxon>
        <taxon>Methylobacterium</taxon>
    </lineage>
</organism>
<dbReference type="InterPro" id="IPR036938">
    <property type="entry name" value="PAP2/HPO_sf"/>
</dbReference>
<keyword evidence="1" id="KW-0812">Transmembrane</keyword>
<feature type="transmembrane region" description="Helical" evidence="1">
    <location>
        <begin position="93"/>
        <end position="113"/>
    </location>
</feature>
<sequence>MPSGRMTKGKMAARPCKFPFVRCPAQVAGEGNDSVAASFVVAAPTLGFGLLAGGVPLAVTAGFDPAALTAFRSRSDPPNPIGPPWLGELARDMAALGSFGFLGFGFAAVVGYLLLARAAAILTVAAALGGAVIGILLKPTFDRPRPHIRSSVRISAASFPSGHAAMSTIMFLTLAALPTRTRPDRWTMVHVMGTAVLPTLPVGPGRLYPGVRYPTDVPAG</sequence>
<comment type="caution">
    <text evidence="3">The sequence shown here is derived from an EMBL/GenBank/DDBJ whole genome shotgun (WGS) entry which is preliminary data.</text>
</comment>
<evidence type="ECO:0000313" key="4">
    <source>
        <dbReference type="Proteomes" id="UP001055101"/>
    </source>
</evidence>
<dbReference type="Proteomes" id="UP001055101">
    <property type="component" value="Unassembled WGS sequence"/>
</dbReference>
<name>A0ABQ4TKR8_9HYPH</name>
<feature type="domain" description="Phosphatidic acid phosphatase type 2/haloperoxidase" evidence="2">
    <location>
        <begin position="119"/>
        <end position="220"/>
    </location>
</feature>
<dbReference type="Pfam" id="PF01569">
    <property type="entry name" value="PAP2"/>
    <property type="match status" value="1"/>
</dbReference>
<gene>
    <name evidence="3" type="ORF">EKPJFOCH_1344</name>
</gene>
<reference evidence="3" key="1">
    <citation type="journal article" date="2021" name="Front. Microbiol.">
        <title>Comprehensive Comparative Genomics and Phenotyping of Methylobacterium Species.</title>
        <authorList>
            <person name="Alessa O."/>
            <person name="Ogura Y."/>
            <person name="Fujitani Y."/>
            <person name="Takami H."/>
            <person name="Hayashi T."/>
            <person name="Sahin N."/>
            <person name="Tani A."/>
        </authorList>
    </citation>
    <scope>NUCLEOTIDE SEQUENCE</scope>
    <source>
        <strain evidence="3">DSM 23674</strain>
    </source>
</reference>
<keyword evidence="1" id="KW-1133">Transmembrane helix</keyword>
<feature type="transmembrane region" description="Helical" evidence="1">
    <location>
        <begin position="157"/>
        <end position="177"/>
    </location>
</feature>
<reference evidence="3" key="2">
    <citation type="submission" date="2021-08" db="EMBL/GenBank/DDBJ databases">
        <authorList>
            <person name="Tani A."/>
            <person name="Ola A."/>
            <person name="Ogura Y."/>
            <person name="Katsura K."/>
            <person name="Hayashi T."/>
        </authorList>
    </citation>
    <scope>NUCLEOTIDE SEQUENCE</scope>
    <source>
        <strain evidence="3">DSM 23674</strain>
    </source>
</reference>
<protein>
    <recommendedName>
        <fullName evidence="2">Phosphatidic acid phosphatase type 2/haloperoxidase domain-containing protein</fullName>
    </recommendedName>
</protein>
<evidence type="ECO:0000313" key="3">
    <source>
        <dbReference type="EMBL" id="GJE54859.1"/>
    </source>
</evidence>
<keyword evidence="4" id="KW-1185">Reference proteome</keyword>
<proteinExistence type="predicted"/>
<dbReference type="InterPro" id="IPR000326">
    <property type="entry name" value="PAP2/HPO"/>
</dbReference>
<dbReference type="Gene3D" id="1.20.144.10">
    <property type="entry name" value="Phosphatidic acid phosphatase type 2/haloperoxidase"/>
    <property type="match status" value="1"/>
</dbReference>
<dbReference type="SUPFAM" id="SSF48317">
    <property type="entry name" value="Acid phosphatase/Vanadium-dependent haloperoxidase"/>
    <property type="match status" value="1"/>
</dbReference>
<evidence type="ECO:0000256" key="1">
    <source>
        <dbReference type="SAM" id="Phobius"/>
    </source>
</evidence>
<accession>A0ABQ4TKR8</accession>
<feature type="transmembrane region" description="Helical" evidence="1">
    <location>
        <begin position="119"/>
        <end position="137"/>
    </location>
</feature>
<dbReference type="EMBL" id="BPRA01000006">
    <property type="protein sequence ID" value="GJE54859.1"/>
    <property type="molecule type" value="Genomic_DNA"/>
</dbReference>
<evidence type="ECO:0000259" key="2">
    <source>
        <dbReference type="Pfam" id="PF01569"/>
    </source>
</evidence>